<comment type="subcellular location">
    <subcellularLocation>
        <location evidence="1">Cell membrane</location>
    </subcellularLocation>
</comment>
<sequence length="248" mass="27539">MAMDFTERHPRRKTNASITRWCSVIIPTLNEASTLPVTIGHLAAEMRSGGIEVIVADGGSTDGTVSIARALGCVTVQSPRGRGRQMNHGASQATAPYLWFLHADTTPPADWVRQLRKAATTGATATFPLRFATKRRFSLLHVYGWLSDFDVEAFRFGDQSLFVTAQNFRSVGGYDEGMSLLEDNDLVRRLGKSSGRLSLLDGHVTTSPRRYRQHGVAFTQSMYVFLYLAYRAGASNGWLLRRYQRAFG</sequence>
<evidence type="ECO:0000256" key="4">
    <source>
        <dbReference type="ARBA" id="ARBA00022679"/>
    </source>
</evidence>
<gene>
    <name evidence="7" type="ORF">GGR27_001283</name>
</gene>
<reference evidence="7 8" key="1">
    <citation type="submission" date="2020-03" db="EMBL/GenBank/DDBJ databases">
        <title>Genomic Encyclopedia of Type Strains, Phase IV (KMG-IV): sequencing the most valuable type-strain genomes for metagenomic binning, comparative biology and taxonomic classification.</title>
        <authorList>
            <person name="Goeker M."/>
        </authorList>
    </citation>
    <scope>NUCLEOTIDE SEQUENCE [LARGE SCALE GENOMIC DNA]</scope>
    <source>
        <strain evidence="7 8">DSM 105096</strain>
    </source>
</reference>
<dbReference type="SUPFAM" id="SSF53448">
    <property type="entry name" value="Nucleotide-diphospho-sugar transferases"/>
    <property type="match status" value="1"/>
</dbReference>
<dbReference type="InterPro" id="IPR001173">
    <property type="entry name" value="Glyco_trans_2-like"/>
</dbReference>
<dbReference type="Gene3D" id="3.90.550.10">
    <property type="entry name" value="Spore Coat Polysaccharide Biosynthesis Protein SpsA, Chain A"/>
    <property type="match status" value="1"/>
</dbReference>
<evidence type="ECO:0000256" key="2">
    <source>
        <dbReference type="ARBA" id="ARBA00022475"/>
    </source>
</evidence>
<evidence type="ECO:0000256" key="1">
    <source>
        <dbReference type="ARBA" id="ARBA00004236"/>
    </source>
</evidence>
<dbReference type="Pfam" id="PF00535">
    <property type="entry name" value="Glycos_transf_2"/>
    <property type="match status" value="1"/>
</dbReference>
<accession>A0ABX0XA17</accession>
<feature type="domain" description="Glycosyltransferase 2-like" evidence="6">
    <location>
        <begin position="23"/>
        <end position="135"/>
    </location>
</feature>
<dbReference type="CDD" id="cd02522">
    <property type="entry name" value="GT_2_like_a"/>
    <property type="match status" value="1"/>
</dbReference>
<protein>
    <submittedName>
        <fullName evidence="7">RSAM/selenodomain-associated transferase 2</fullName>
    </submittedName>
</protein>
<dbReference type="Proteomes" id="UP000770785">
    <property type="component" value="Unassembled WGS sequence"/>
</dbReference>
<evidence type="ECO:0000259" key="6">
    <source>
        <dbReference type="Pfam" id="PF00535"/>
    </source>
</evidence>
<evidence type="ECO:0000256" key="5">
    <source>
        <dbReference type="ARBA" id="ARBA00023136"/>
    </source>
</evidence>
<dbReference type="PANTHER" id="PTHR43646:SF2">
    <property type="entry name" value="GLYCOSYLTRANSFERASE 2-LIKE DOMAIN-CONTAINING PROTEIN"/>
    <property type="match status" value="1"/>
</dbReference>
<dbReference type="InterPro" id="IPR026461">
    <property type="entry name" value="Trfase_2_rSAM/seldom_assoc"/>
</dbReference>
<evidence type="ECO:0000313" key="8">
    <source>
        <dbReference type="Proteomes" id="UP000770785"/>
    </source>
</evidence>
<keyword evidence="3" id="KW-0328">Glycosyltransferase</keyword>
<name>A0ABX0XA17_9BACT</name>
<evidence type="ECO:0000256" key="3">
    <source>
        <dbReference type="ARBA" id="ARBA00022676"/>
    </source>
</evidence>
<dbReference type="PANTHER" id="PTHR43646">
    <property type="entry name" value="GLYCOSYLTRANSFERASE"/>
    <property type="match status" value="1"/>
</dbReference>
<keyword evidence="8" id="KW-1185">Reference proteome</keyword>
<keyword evidence="5" id="KW-0472">Membrane</keyword>
<proteinExistence type="predicted"/>
<evidence type="ECO:0000313" key="7">
    <source>
        <dbReference type="EMBL" id="NJC25784.1"/>
    </source>
</evidence>
<organism evidence="7 8">
    <name type="scientific">Neolewinella antarctica</name>
    <dbReference type="NCBI Taxonomy" id="442734"/>
    <lineage>
        <taxon>Bacteria</taxon>
        <taxon>Pseudomonadati</taxon>
        <taxon>Bacteroidota</taxon>
        <taxon>Saprospiria</taxon>
        <taxon>Saprospirales</taxon>
        <taxon>Lewinellaceae</taxon>
        <taxon>Neolewinella</taxon>
    </lineage>
</organism>
<dbReference type="InterPro" id="IPR029044">
    <property type="entry name" value="Nucleotide-diphossugar_trans"/>
</dbReference>
<keyword evidence="4 7" id="KW-0808">Transferase</keyword>
<dbReference type="NCBIfam" id="TIGR04283">
    <property type="entry name" value="glyco_like_mftF"/>
    <property type="match status" value="1"/>
</dbReference>
<keyword evidence="2" id="KW-1003">Cell membrane</keyword>
<comment type="caution">
    <text evidence="7">The sequence shown here is derived from an EMBL/GenBank/DDBJ whole genome shotgun (WGS) entry which is preliminary data.</text>
</comment>
<dbReference type="GO" id="GO:0016740">
    <property type="term" value="F:transferase activity"/>
    <property type="evidence" value="ECO:0007669"/>
    <property type="project" value="UniProtKB-KW"/>
</dbReference>
<dbReference type="EMBL" id="JAATJH010000002">
    <property type="protein sequence ID" value="NJC25784.1"/>
    <property type="molecule type" value="Genomic_DNA"/>
</dbReference>